<dbReference type="RefSeq" id="WP_156715087.1">
    <property type="nucleotide sequence ID" value="NZ_WPHG01000007.1"/>
</dbReference>
<dbReference type="EMBL" id="WPHG01000007">
    <property type="protein sequence ID" value="MVA99657.1"/>
    <property type="molecule type" value="Genomic_DNA"/>
</dbReference>
<accession>A0A844QK71</accession>
<name>A0A844QK71_9HYPH</name>
<dbReference type="AlphaFoldDB" id="A0A844QK71"/>
<dbReference type="Proteomes" id="UP000463224">
    <property type="component" value="Unassembled WGS sequence"/>
</dbReference>
<evidence type="ECO:0000313" key="2">
    <source>
        <dbReference type="Proteomes" id="UP000463224"/>
    </source>
</evidence>
<evidence type="ECO:0000313" key="1">
    <source>
        <dbReference type="EMBL" id="MVA99657.1"/>
    </source>
</evidence>
<protein>
    <submittedName>
        <fullName evidence="1">Transcriptional regulator</fullName>
    </submittedName>
</protein>
<keyword evidence="2" id="KW-1185">Reference proteome</keyword>
<gene>
    <name evidence="1" type="ORF">GN330_20605</name>
</gene>
<comment type="caution">
    <text evidence="1">The sequence shown here is derived from an EMBL/GenBank/DDBJ whole genome shotgun (WGS) entry which is preliminary data.</text>
</comment>
<organism evidence="1 2">
    <name type="scientific">Nitratireductor arenosus</name>
    <dbReference type="NCBI Taxonomy" id="2682096"/>
    <lineage>
        <taxon>Bacteria</taxon>
        <taxon>Pseudomonadati</taxon>
        <taxon>Pseudomonadota</taxon>
        <taxon>Alphaproteobacteria</taxon>
        <taxon>Hyphomicrobiales</taxon>
        <taxon>Phyllobacteriaceae</taxon>
        <taxon>Nitratireductor</taxon>
    </lineage>
</organism>
<reference evidence="1 2" key="1">
    <citation type="submission" date="2019-12" db="EMBL/GenBank/DDBJ databases">
        <title>Nitratireductor arenosus sp. nov., Isolated from sea sand, Jeju island, South Korea.</title>
        <authorList>
            <person name="Kim W."/>
        </authorList>
    </citation>
    <scope>NUCLEOTIDE SEQUENCE [LARGE SCALE GENOMIC DNA]</scope>
    <source>
        <strain evidence="1 2">CAU 1489</strain>
    </source>
</reference>
<sequence>MPRTTIEAERERQRAEDQALTNKYRAIGPAAILAALVCLKAKENNGVAAQGGRTT</sequence>
<proteinExistence type="predicted"/>